<evidence type="ECO:0000256" key="1">
    <source>
        <dbReference type="ARBA" id="ARBA00022801"/>
    </source>
</evidence>
<comment type="caution">
    <text evidence="5">The sequence shown here is derived from an EMBL/GenBank/DDBJ whole genome shotgun (WGS) entry which is preliminary data.</text>
</comment>
<dbReference type="Proteomes" id="UP000245060">
    <property type="component" value="Unassembled WGS sequence"/>
</dbReference>
<evidence type="ECO:0000313" key="5">
    <source>
        <dbReference type="EMBL" id="GKU74343.1"/>
    </source>
</evidence>
<name>A0AA37PQB2_9MYCO</name>
<dbReference type="AlphaFoldDB" id="A0AA37PQB2"/>
<feature type="region of interest" description="Disordered" evidence="2">
    <location>
        <begin position="243"/>
        <end position="262"/>
    </location>
</feature>
<evidence type="ECO:0000313" key="4">
    <source>
        <dbReference type="EMBL" id="GBG40366.1"/>
    </source>
</evidence>
<reference evidence="4" key="1">
    <citation type="journal article" date="2018" name="Genome Announc.">
        <title>Draft Genome Sequence of Mycobacterium montefiorense Isolated from Japanese Black Salamander (Hynobius nigrescens).</title>
        <authorList>
            <person name="Fukano H."/>
            <person name="Yoshida M."/>
            <person name="Shimizu A."/>
            <person name="Iwao H."/>
            <person name="Katayama Y."/>
            <person name="Omatsu T."/>
            <person name="Mizutani T."/>
            <person name="Kurata O."/>
            <person name="Wada S."/>
            <person name="Hoshino Y."/>
        </authorList>
    </citation>
    <scope>NUCLEOTIDE SEQUENCE</scope>
    <source>
        <strain evidence="4">BS</strain>
    </source>
</reference>
<dbReference type="Proteomes" id="UP001139505">
    <property type="component" value="Unassembled WGS sequence"/>
</dbReference>
<evidence type="ECO:0000313" key="6">
    <source>
        <dbReference type="Proteomes" id="UP000245060"/>
    </source>
</evidence>
<dbReference type="Pfam" id="PF12706">
    <property type="entry name" value="Lactamase_B_2"/>
    <property type="match status" value="1"/>
</dbReference>
<dbReference type="PANTHER" id="PTHR43546">
    <property type="entry name" value="UPF0173 METAL-DEPENDENT HYDROLASE MJ1163-RELATED"/>
    <property type="match status" value="1"/>
</dbReference>
<proteinExistence type="predicted"/>
<reference evidence="5" key="4">
    <citation type="submission" date="2022-04" db="EMBL/GenBank/DDBJ databases">
        <authorList>
            <person name="Komine T."/>
            <person name="Fukano H."/>
            <person name="Wada S."/>
        </authorList>
    </citation>
    <scope>NUCLEOTIDE SEQUENCE</scope>
    <source>
        <strain evidence="5">NJB18185</strain>
    </source>
</reference>
<dbReference type="GO" id="GO:0016787">
    <property type="term" value="F:hydrolase activity"/>
    <property type="evidence" value="ECO:0007669"/>
    <property type="project" value="UniProtKB-KW"/>
</dbReference>
<dbReference type="InterPro" id="IPR001279">
    <property type="entry name" value="Metallo-B-lactamas"/>
</dbReference>
<feature type="domain" description="Metallo-beta-lactamase" evidence="3">
    <location>
        <begin position="9"/>
        <end position="204"/>
    </location>
</feature>
<dbReference type="EMBL" id="BQYH01000033">
    <property type="protein sequence ID" value="GKU74343.1"/>
    <property type="molecule type" value="Genomic_DNA"/>
</dbReference>
<accession>A0AA37PQB2</accession>
<gene>
    <name evidence="4" type="ORF">MmonteBS_47380</name>
    <name evidence="5" type="ORF">NJB18185_41140</name>
</gene>
<evidence type="ECO:0000256" key="2">
    <source>
        <dbReference type="SAM" id="MobiDB-lite"/>
    </source>
</evidence>
<dbReference type="InterPro" id="IPR050114">
    <property type="entry name" value="UPF0173_UPF0282_UlaG_hydrolase"/>
</dbReference>
<evidence type="ECO:0000313" key="7">
    <source>
        <dbReference type="Proteomes" id="UP001139505"/>
    </source>
</evidence>
<evidence type="ECO:0000259" key="3">
    <source>
        <dbReference type="Pfam" id="PF12706"/>
    </source>
</evidence>
<dbReference type="Gene3D" id="3.60.15.10">
    <property type="entry name" value="Ribonuclease Z/Hydroxyacylglutathione hydrolase-like"/>
    <property type="match status" value="1"/>
</dbReference>
<reference evidence="5" key="3">
    <citation type="journal article" date="2022" name="Microbiol. Resour. Announc.">
        <title>Draft Genome Sequences of Eight Mycobacterium montefiorense Strains Isolated from Salamanders in Captivity.</title>
        <authorList>
            <person name="Komine T."/>
            <person name="Ihara H."/>
            <person name="Fukano H."/>
            <person name="Hoshino Y."/>
            <person name="Kurata O."/>
            <person name="Wada S."/>
        </authorList>
    </citation>
    <scope>NUCLEOTIDE SEQUENCE</scope>
    <source>
        <strain evidence="5">NJB18185</strain>
    </source>
</reference>
<dbReference type="EMBL" id="BFCH01000032">
    <property type="protein sequence ID" value="GBG40366.1"/>
    <property type="molecule type" value="Genomic_DNA"/>
</dbReference>
<keyword evidence="6" id="KW-1185">Reference proteome</keyword>
<organism evidence="5 7">
    <name type="scientific">Mycobacterium montefiorense</name>
    <dbReference type="NCBI Taxonomy" id="154654"/>
    <lineage>
        <taxon>Bacteria</taxon>
        <taxon>Bacillati</taxon>
        <taxon>Actinomycetota</taxon>
        <taxon>Actinomycetes</taxon>
        <taxon>Mycobacteriales</taxon>
        <taxon>Mycobacteriaceae</taxon>
        <taxon>Mycobacterium</taxon>
        <taxon>Mycobacterium simiae complex</taxon>
    </lineage>
</organism>
<dbReference type="PANTHER" id="PTHR43546:SF9">
    <property type="entry name" value="L-ASCORBATE-6-PHOSPHATE LACTONASE ULAG-RELATED"/>
    <property type="match status" value="1"/>
</dbReference>
<reference evidence="6" key="2">
    <citation type="submission" date="2018-04" db="EMBL/GenBank/DDBJ databases">
        <title>Draft genome sequence of Mycobacterium montefiorense isolated from Japanese black salamander.</title>
        <authorList>
            <person name="Fukano H."/>
            <person name="Yoshida M."/>
            <person name="Shimizu A."/>
            <person name="Iwao H."/>
            <person name="Kurata O."/>
            <person name="Katayama Y."/>
            <person name="Omatsu T."/>
            <person name="Mizutani T."/>
            <person name="Wada S."/>
            <person name="Hoshino Y."/>
        </authorList>
    </citation>
    <scope>NUCLEOTIDE SEQUENCE [LARGE SCALE GENOMIC DNA]</scope>
    <source>
        <strain evidence="6">BS</strain>
    </source>
</reference>
<dbReference type="SUPFAM" id="SSF56281">
    <property type="entry name" value="Metallo-hydrolase/oxidoreductase"/>
    <property type="match status" value="1"/>
</dbReference>
<sequence length="262" mass="27618">MLISVGGLNLLTDPTFDPPGAHPVAGRLLNKVTGPAIALDDLPPIDAVLLSHEQHPDNLDDLGRALLNRVPVVYTTEQSATRLGDNAIGMTPWRGAHVTNAVADALKITAVPAHHGPEDTEHLTGHVIGFVLTSAGLPTIYVSGDNASLRVVREVAHHAGPIDVAVVFGGRARSPLMDAYLTLDGNEVFEASRILGARTAIPAHLDGWDLLTQGDEAVRQAFEAGAPESEPRLVLLEPGEQVSVGGDGQVISGSRRPARWDT</sequence>
<protein>
    <submittedName>
        <fullName evidence="5">MBL fold metallo-hydrolase</fullName>
    </submittedName>
</protein>
<keyword evidence="1" id="KW-0378">Hydrolase</keyword>
<dbReference type="InterPro" id="IPR036866">
    <property type="entry name" value="RibonucZ/Hydroxyglut_hydro"/>
</dbReference>